<dbReference type="EMBL" id="HBGU01005180">
    <property type="protein sequence ID" value="CAD9401672.1"/>
    <property type="molecule type" value="Transcribed_RNA"/>
</dbReference>
<sequence length="153" mass="16697">MAGARAGQGGAPGAQGERALPCDRLTWDGNEHEHIVILRAVARHHTTAVALSTRVSVPRFRATPALGPSERWSWRRSGSVMGRTASRLLAPSTRVSDFEFRSRGAQRADQMLKMRGVDYAKADFSIARAWLVHARGKVVLLALRASARCRAIA</sequence>
<protein>
    <submittedName>
        <fullName evidence="1">Uncharacterized protein</fullName>
    </submittedName>
</protein>
<gene>
    <name evidence="1" type="ORF">CBRE1094_LOCUS2785</name>
</gene>
<dbReference type="AlphaFoldDB" id="A0A7S2BMW6"/>
<name>A0A7S2BMW6_9EUKA</name>
<reference evidence="1" key="1">
    <citation type="submission" date="2021-01" db="EMBL/GenBank/DDBJ databases">
        <authorList>
            <person name="Corre E."/>
            <person name="Pelletier E."/>
            <person name="Niang G."/>
            <person name="Scheremetjew M."/>
            <person name="Finn R."/>
            <person name="Kale V."/>
            <person name="Holt S."/>
            <person name="Cochrane G."/>
            <person name="Meng A."/>
            <person name="Brown T."/>
            <person name="Cohen L."/>
        </authorList>
    </citation>
    <scope>NUCLEOTIDE SEQUENCE</scope>
    <source>
        <strain evidence="1">UTEX LB 985</strain>
    </source>
</reference>
<evidence type="ECO:0000313" key="1">
    <source>
        <dbReference type="EMBL" id="CAD9401672.1"/>
    </source>
</evidence>
<organism evidence="1">
    <name type="scientific">Haptolina brevifila</name>
    <dbReference type="NCBI Taxonomy" id="156173"/>
    <lineage>
        <taxon>Eukaryota</taxon>
        <taxon>Haptista</taxon>
        <taxon>Haptophyta</taxon>
        <taxon>Prymnesiophyceae</taxon>
        <taxon>Prymnesiales</taxon>
        <taxon>Prymnesiaceae</taxon>
        <taxon>Haptolina</taxon>
    </lineage>
</organism>
<accession>A0A7S2BMW6</accession>
<proteinExistence type="predicted"/>